<dbReference type="Proteomes" id="UP000433223">
    <property type="component" value="Chromosome"/>
</dbReference>
<dbReference type="Proteomes" id="UP000503166">
    <property type="component" value="Chromosome"/>
</dbReference>
<reference evidence="3 5" key="2">
    <citation type="submission" date="2019-12" db="EMBL/GenBank/DDBJ databases">
        <title>Complete genome sequence of Streptococcus sp. CNU G2 isolated frome Bos taurus coreanae.</title>
        <authorList>
            <person name="Park S.Y."/>
            <person name="Kim J.H."/>
            <person name="Seo S.W."/>
        </authorList>
    </citation>
    <scope>NUCLEOTIDE SEQUENCE [LARGE SCALE GENOMIC DNA]</scope>
    <source>
        <strain evidence="3 5">CNU G2</strain>
    </source>
</reference>
<feature type="coiled-coil region" evidence="1">
    <location>
        <begin position="29"/>
        <end position="63"/>
    </location>
</feature>
<dbReference type="Pfam" id="PF16888">
    <property type="entry name" value="YwqH-like"/>
    <property type="match status" value="1"/>
</dbReference>
<evidence type="ECO:0000313" key="3">
    <source>
        <dbReference type="EMBL" id="QIM46539.1"/>
    </source>
</evidence>
<evidence type="ECO:0000313" key="4">
    <source>
        <dbReference type="Proteomes" id="UP000433223"/>
    </source>
</evidence>
<dbReference type="EMBL" id="CP046919">
    <property type="protein sequence ID" value="QIM46539.1"/>
    <property type="molecule type" value="Genomic_DNA"/>
</dbReference>
<evidence type="ECO:0000313" key="2">
    <source>
        <dbReference type="EMBL" id="QGZ28308.1"/>
    </source>
</evidence>
<sequence length="153" mass="17041">MGIRRYFMEKSFNDEAQRQKNNAVNRALAATFQQRANELQSTYNAKQEEIERLKAAKSSLKTAITSYKEVKKSINSTLVDNMDNANFKGSIRTTFDGHATTIVSDITSDISTHKANVDTLTNEIQKRQASQNSLSGLISAFNKSASDCLALIR</sequence>
<gene>
    <name evidence="2" type="ORF">GP482_09390</name>
    <name evidence="3" type="ORF">GPZ88_05590</name>
</gene>
<name>A0A6G8I0A4_9STRE</name>
<evidence type="ECO:0000313" key="5">
    <source>
        <dbReference type="Proteomes" id="UP000503166"/>
    </source>
</evidence>
<proteinExistence type="predicted"/>
<evidence type="ECO:0000256" key="1">
    <source>
        <dbReference type="SAM" id="Coils"/>
    </source>
</evidence>
<reference evidence="2 4" key="1">
    <citation type="submission" date="2019-12" db="EMBL/GenBank/DDBJ databases">
        <title>Complete genome sequence of Streptococcus lutetiensis CNU 77-61 isolated from Capra aegagrus hircus.</title>
        <authorList>
            <person name="Park S.Y."/>
            <person name="Kim J.H."/>
            <person name="Seo S.W."/>
        </authorList>
    </citation>
    <scope>NUCLEOTIDE SEQUENCE [LARGE SCALE GENOMIC DNA]</scope>
    <source>
        <strain evidence="2 4">CNU_77-61</strain>
    </source>
</reference>
<dbReference type="InterPro" id="IPR031681">
    <property type="entry name" value="YwqH-like"/>
</dbReference>
<dbReference type="KEGG" id="srum:GPZ88_05590"/>
<keyword evidence="1" id="KW-0175">Coiled coil</keyword>
<keyword evidence="4" id="KW-1185">Reference proteome</keyword>
<organism evidence="3 5">
    <name type="scientific">Streptococcus ruminicola</name>
    <dbReference type="NCBI Taxonomy" id="2686210"/>
    <lineage>
        <taxon>Bacteria</taxon>
        <taxon>Bacillati</taxon>
        <taxon>Bacillota</taxon>
        <taxon>Bacilli</taxon>
        <taxon>Lactobacillales</taxon>
        <taxon>Streptococcaceae</taxon>
        <taxon>Streptococcus</taxon>
    </lineage>
</organism>
<protein>
    <submittedName>
        <fullName evidence="3">DUF5082 domain-containing protein</fullName>
    </submittedName>
</protein>
<dbReference type="EMBL" id="CP046875">
    <property type="protein sequence ID" value="QGZ28308.1"/>
    <property type="molecule type" value="Genomic_DNA"/>
</dbReference>
<accession>A0A6G8I0A4</accession>
<dbReference type="AlphaFoldDB" id="A0A6G8I0A4"/>